<dbReference type="Gene3D" id="3.40.50.410">
    <property type="entry name" value="von Willebrand factor, type A domain"/>
    <property type="match status" value="1"/>
</dbReference>
<evidence type="ECO:0008006" key="3">
    <source>
        <dbReference type="Google" id="ProtNLM"/>
    </source>
</evidence>
<dbReference type="AlphaFoldDB" id="A0A1S9ZIS0"/>
<dbReference type="SUPFAM" id="SSF53300">
    <property type="entry name" value="vWA-like"/>
    <property type="match status" value="1"/>
</dbReference>
<gene>
    <name evidence="1" type="ORF">B0180_06210</name>
</gene>
<evidence type="ECO:0000313" key="2">
    <source>
        <dbReference type="Proteomes" id="UP000190322"/>
    </source>
</evidence>
<name>A0A1S9ZIS0_9GAMM</name>
<comment type="caution">
    <text evidence="1">The sequence shown here is derived from an EMBL/GenBank/DDBJ whole genome shotgun (WGS) entry which is preliminary data.</text>
</comment>
<evidence type="ECO:0000313" key="1">
    <source>
        <dbReference type="EMBL" id="OOR83167.1"/>
    </source>
</evidence>
<dbReference type="Proteomes" id="UP000190322">
    <property type="component" value="Unassembled WGS sequence"/>
</dbReference>
<reference evidence="1 2" key="1">
    <citation type="submission" date="2017-02" db="EMBL/GenBank/DDBJ databases">
        <title>Draft genome sequence of Moraxella canis CCUG 8415A type strain.</title>
        <authorList>
            <person name="Engstrom-Jakobsson H."/>
            <person name="Salva-Serra F."/>
            <person name="Thorell K."/>
            <person name="Gonzales-Siles L."/>
            <person name="Karlsson R."/>
            <person name="Boulund F."/>
            <person name="Engstrand L."/>
            <person name="Moore E."/>
        </authorList>
    </citation>
    <scope>NUCLEOTIDE SEQUENCE [LARGE SCALE GENOMIC DNA]</scope>
    <source>
        <strain evidence="1 2">CCUG 8415A</strain>
    </source>
</reference>
<sequence length="192" mass="21196">MDLQNIDPSELSIKLSGPKGIQVQGKDVVWHWSDQSNTLTGRVSLGDNQPETDVMTIKVNDIQNSGTGFTASYQTTLLHAIDHPQQNIEDDLDVKFNLQVTQGAKPLLQSDLIVTVEDNSPFVDSGDIFLAIRPAAYNLSIILDISGSMLEWVGYRNRLDVAKDAINKLIETYTTMGDVRAQVTLFDEEAST</sequence>
<proteinExistence type="predicted"/>
<accession>A0A1S9ZIS0</accession>
<dbReference type="InterPro" id="IPR036465">
    <property type="entry name" value="vWFA_dom_sf"/>
</dbReference>
<protein>
    <recommendedName>
        <fullName evidence="3">VWFA domain-containing protein</fullName>
    </recommendedName>
</protein>
<dbReference type="EMBL" id="MUXT01000008">
    <property type="protein sequence ID" value="OOR83167.1"/>
    <property type="molecule type" value="Genomic_DNA"/>
</dbReference>
<organism evidence="1 2">
    <name type="scientific">Moraxella canis</name>
    <dbReference type="NCBI Taxonomy" id="90239"/>
    <lineage>
        <taxon>Bacteria</taxon>
        <taxon>Pseudomonadati</taxon>
        <taxon>Pseudomonadota</taxon>
        <taxon>Gammaproteobacteria</taxon>
        <taxon>Moraxellales</taxon>
        <taxon>Moraxellaceae</taxon>
        <taxon>Moraxella</taxon>
    </lineage>
</organism>